<dbReference type="Proteomes" id="UP000637578">
    <property type="component" value="Unassembled WGS sequence"/>
</dbReference>
<evidence type="ECO:0000256" key="1">
    <source>
        <dbReference type="SAM" id="MobiDB-lite"/>
    </source>
</evidence>
<evidence type="ECO:0000313" key="3">
    <source>
        <dbReference type="Proteomes" id="UP000637578"/>
    </source>
</evidence>
<sequence>MTSRNTPSDSLTFPEAPKPCFSRSRDSAYRCRVRVIHLGLQERRALGSAPPPAVAYPITRTAAPTRRRARSHPDA</sequence>
<comment type="caution">
    <text evidence="2">The sequence shown here is derived from an EMBL/GenBank/DDBJ whole genome shotgun (WGS) entry which is preliminary data.</text>
</comment>
<feature type="region of interest" description="Disordered" evidence="1">
    <location>
        <begin position="1"/>
        <end position="23"/>
    </location>
</feature>
<accession>A0A8J3FV23</accession>
<dbReference type="EMBL" id="BMMK01000018">
    <property type="protein sequence ID" value="GGM64361.1"/>
    <property type="molecule type" value="Genomic_DNA"/>
</dbReference>
<gene>
    <name evidence="2" type="ORF">GCM10012275_38690</name>
</gene>
<dbReference type="AlphaFoldDB" id="A0A8J3FV23"/>
<organism evidence="2 3">
    <name type="scientific">Longimycelium tulufanense</name>
    <dbReference type="NCBI Taxonomy" id="907463"/>
    <lineage>
        <taxon>Bacteria</taxon>
        <taxon>Bacillati</taxon>
        <taxon>Actinomycetota</taxon>
        <taxon>Actinomycetes</taxon>
        <taxon>Pseudonocardiales</taxon>
        <taxon>Pseudonocardiaceae</taxon>
        <taxon>Longimycelium</taxon>
    </lineage>
</organism>
<feature type="compositionally biased region" description="Polar residues" evidence="1">
    <location>
        <begin position="1"/>
        <end position="11"/>
    </location>
</feature>
<reference evidence="2" key="2">
    <citation type="submission" date="2020-09" db="EMBL/GenBank/DDBJ databases">
        <authorList>
            <person name="Sun Q."/>
            <person name="Zhou Y."/>
        </authorList>
    </citation>
    <scope>NUCLEOTIDE SEQUENCE</scope>
    <source>
        <strain evidence="2">CGMCC 4.5737</strain>
    </source>
</reference>
<evidence type="ECO:0000313" key="2">
    <source>
        <dbReference type="EMBL" id="GGM64361.1"/>
    </source>
</evidence>
<proteinExistence type="predicted"/>
<feature type="compositionally biased region" description="Basic residues" evidence="1">
    <location>
        <begin position="65"/>
        <end position="75"/>
    </location>
</feature>
<protein>
    <submittedName>
        <fullName evidence="2">Uncharacterized protein</fullName>
    </submittedName>
</protein>
<name>A0A8J3FV23_9PSEU</name>
<reference evidence="2" key="1">
    <citation type="journal article" date="2014" name="Int. J. Syst. Evol. Microbiol.">
        <title>Complete genome sequence of Corynebacterium casei LMG S-19264T (=DSM 44701T), isolated from a smear-ripened cheese.</title>
        <authorList>
            <consortium name="US DOE Joint Genome Institute (JGI-PGF)"/>
            <person name="Walter F."/>
            <person name="Albersmeier A."/>
            <person name="Kalinowski J."/>
            <person name="Ruckert C."/>
        </authorList>
    </citation>
    <scope>NUCLEOTIDE SEQUENCE</scope>
    <source>
        <strain evidence="2">CGMCC 4.5737</strain>
    </source>
</reference>
<feature type="region of interest" description="Disordered" evidence="1">
    <location>
        <begin position="45"/>
        <end position="75"/>
    </location>
</feature>
<keyword evidence="3" id="KW-1185">Reference proteome</keyword>